<feature type="active site" evidence="9">
    <location>
        <position position="181"/>
    </location>
</feature>
<keyword evidence="12" id="KW-1185">Reference proteome</keyword>
<comment type="caution">
    <text evidence="9">Lacks conserved residue(s) required for the propagation of feature annotation.</text>
</comment>
<comment type="similarity">
    <text evidence="1 9 10">Belongs to the peptidase A8 family.</text>
</comment>
<keyword evidence="11" id="KW-0449">Lipoprotein</keyword>
<evidence type="ECO:0000256" key="9">
    <source>
        <dbReference type="HAMAP-Rule" id="MF_00161"/>
    </source>
</evidence>
<evidence type="ECO:0000313" key="12">
    <source>
        <dbReference type="Proteomes" id="UP001497527"/>
    </source>
</evidence>
<organism evidence="11 12">
    <name type="scientific">Tenacibaculum polynesiense</name>
    <dbReference type="NCBI Taxonomy" id="3137857"/>
    <lineage>
        <taxon>Bacteria</taxon>
        <taxon>Pseudomonadati</taxon>
        <taxon>Bacteroidota</taxon>
        <taxon>Flavobacteriia</taxon>
        <taxon>Flavobacteriales</taxon>
        <taxon>Flavobacteriaceae</taxon>
        <taxon>Tenacibaculum</taxon>
    </lineage>
</organism>
<dbReference type="EMBL" id="CAXJIO010000003">
    <property type="protein sequence ID" value="CAL2101305.1"/>
    <property type="molecule type" value="Genomic_DNA"/>
</dbReference>
<evidence type="ECO:0000256" key="5">
    <source>
        <dbReference type="ARBA" id="ARBA00022750"/>
    </source>
</evidence>
<comment type="subcellular location">
    <subcellularLocation>
        <location evidence="9">Cell membrane</location>
        <topology evidence="9">Multi-pass membrane protein</topology>
    </subcellularLocation>
</comment>
<evidence type="ECO:0000256" key="2">
    <source>
        <dbReference type="ARBA" id="ARBA00022475"/>
    </source>
</evidence>
<keyword evidence="6 9" id="KW-0378">Hydrolase</keyword>
<reference evidence="11 12" key="1">
    <citation type="submission" date="2024-05" db="EMBL/GenBank/DDBJ databases">
        <authorList>
            <person name="Duchaud E."/>
        </authorList>
    </citation>
    <scope>NUCLEOTIDE SEQUENCE [LARGE SCALE GENOMIC DNA]</scope>
    <source>
        <strain evidence="11">Ena-SAMPLE-TAB-13-05-2024-13:56:06:370-140308</strain>
    </source>
</reference>
<evidence type="ECO:0000256" key="10">
    <source>
        <dbReference type="RuleBase" id="RU004181"/>
    </source>
</evidence>
<dbReference type="Pfam" id="PF01252">
    <property type="entry name" value="Peptidase_A8"/>
    <property type="match status" value="1"/>
</dbReference>
<comment type="catalytic activity">
    <reaction evidence="9">
        <text>Release of signal peptides from bacterial membrane prolipoproteins. Hydrolyzes -Xaa-Yaa-Zaa-|-(S,diacylglyceryl)Cys-, in which Xaa is hydrophobic (preferably Leu), and Yaa (Ala or Ser) and Zaa (Gly or Ala) have small, neutral side chains.</text>
        <dbReference type="EC" id="3.4.23.36"/>
    </reaction>
</comment>
<evidence type="ECO:0000256" key="1">
    <source>
        <dbReference type="ARBA" id="ARBA00006139"/>
    </source>
</evidence>
<feature type="active site" evidence="9">
    <location>
        <position position="147"/>
    </location>
</feature>
<evidence type="ECO:0000256" key="3">
    <source>
        <dbReference type="ARBA" id="ARBA00022670"/>
    </source>
</evidence>
<feature type="transmembrane region" description="Helical" evidence="9">
    <location>
        <begin position="172"/>
        <end position="194"/>
    </location>
</feature>
<dbReference type="NCBIfam" id="NF011369">
    <property type="entry name" value="PRK14788.1"/>
    <property type="match status" value="1"/>
</dbReference>
<dbReference type="PANTHER" id="PTHR33695">
    <property type="entry name" value="LIPOPROTEIN SIGNAL PEPTIDASE"/>
    <property type="match status" value="1"/>
</dbReference>
<keyword evidence="8 9" id="KW-0472">Membrane</keyword>
<dbReference type="HAMAP" id="MF_00161">
    <property type="entry name" value="LspA"/>
    <property type="match status" value="1"/>
</dbReference>
<accession>A0ABM9P7I7</accession>
<protein>
    <recommendedName>
        <fullName evidence="9">Lipoprotein signal peptidase</fullName>
        <ecNumber evidence="9">3.4.23.36</ecNumber>
    </recommendedName>
    <alternativeName>
        <fullName evidence="9">Prolipoprotein signal peptidase</fullName>
    </alternativeName>
    <alternativeName>
        <fullName evidence="9">Signal peptidase II</fullName>
        <shortName evidence="9">SPase II</shortName>
    </alternativeName>
</protein>
<keyword evidence="3 9" id="KW-0645">Protease</keyword>
<sequence length="206" mass="23344">MSKKNIAILTVVLAILIDQISKIYVKTHFYLGEDIKVLGLDWFRIHFTENNGMAWGFEFGGKAGKLFLTLFRLIAVSGIVYWLWQTIKRHTHTAVVVAIALILAGAIGNIIDSVFYGVIFDTPMGRGVATLFAEEPYGNLFYGKVVDMLYFPLWEGTLPSWLPIWGGKQFTFFNAIFNGADSWITIGVVLLFFFNKQAFPKEEKEE</sequence>
<comment type="pathway">
    <text evidence="9">Protein modification; lipoprotein biosynthesis (signal peptide cleavage).</text>
</comment>
<dbReference type="EC" id="3.4.23.36" evidence="9"/>
<comment type="function">
    <text evidence="9">This protein specifically catalyzes the removal of signal peptides from prolipoproteins.</text>
</comment>
<evidence type="ECO:0000256" key="8">
    <source>
        <dbReference type="ARBA" id="ARBA00023136"/>
    </source>
</evidence>
<feature type="transmembrane region" description="Helical" evidence="9">
    <location>
        <begin position="96"/>
        <end position="119"/>
    </location>
</feature>
<dbReference type="PANTHER" id="PTHR33695:SF1">
    <property type="entry name" value="LIPOPROTEIN SIGNAL PEPTIDASE"/>
    <property type="match status" value="1"/>
</dbReference>
<evidence type="ECO:0000313" key="11">
    <source>
        <dbReference type="EMBL" id="CAL2101305.1"/>
    </source>
</evidence>
<feature type="transmembrane region" description="Helical" evidence="9">
    <location>
        <begin position="66"/>
        <end position="84"/>
    </location>
</feature>
<dbReference type="PRINTS" id="PR00781">
    <property type="entry name" value="LIPOSIGPTASE"/>
</dbReference>
<evidence type="ECO:0000256" key="6">
    <source>
        <dbReference type="ARBA" id="ARBA00022801"/>
    </source>
</evidence>
<evidence type="ECO:0000256" key="7">
    <source>
        <dbReference type="ARBA" id="ARBA00022989"/>
    </source>
</evidence>
<keyword evidence="5 9" id="KW-0064">Aspartyl protease</keyword>
<name>A0ABM9P7I7_9FLAO</name>
<dbReference type="GO" id="GO:0004190">
    <property type="term" value="F:aspartic-type endopeptidase activity"/>
    <property type="evidence" value="ECO:0007669"/>
    <property type="project" value="UniProtKB-EC"/>
</dbReference>
<keyword evidence="2 9" id="KW-1003">Cell membrane</keyword>
<dbReference type="Proteomes" id="UP001497527">
    <property type="component" value="Unassembled WGS sequence"/>
</dbReference>
<keyword evidence="7 9" id="KW-1133">Transmembrane helix</keyword>
<evidence type="ECO:0000256" key="4">
    <source>
        <dbReference type="ARBA" id="ARBA00022692"/>
    </source>
</evidence>
<dbReference type="InterPro" id="IPR001872">
    <property type="entry name" value="Peptidase_A8"/>
</dbReference>
<keyword evidence="4 9" id="KW-0812">Transmembrane</keyword>
<comment type="caution">
    <text evidence="11">The sequence shown here is derived from an EMBL/GenBank/DDBJ whole genome shotgun (WGS) entry which is preliminary data.</text>
</comment>
<dbReference type="RefSeq" id="WP_348714080.1">
    <property type="nucleotide sequence ID" value="NZ_CAXJIO010000003.1"/>
</dbReference>
<proteinExistence type="inferred from homology"/>
<gene>
    <name evidence="9 11" type="primary">lspA</name>
    <name evidence="11" type="ORF">T190423A01A_120092</name>
</gene>